<dbReference type="Pfam" id="PF00639">
    <property type="entry name" value="Rotamase"/>
    <property type="match status" value="2"/>
</dbReference>
<accession>A0A8J7RLT4</accession>
<name>A0A8J7RLT4_9BACT</name>
<evidence type="ECO:0000259" key="5">
    <source>
        <dbReference type="PROSITE" id="PS50198"/>
    </source>
</evidence>
<dbReference type="InterPro" id="IPR000297">
    <property type="entry name" value="PPIase_PpiC"/>
</dbReference>
<organism evidence="6 7">
    <name type="scientific">Natronogracilivirga saccharolytica</name>
    <dbReference type="NCBI Taxonomy" id="2812953"/>
    <lineage>
        <taxon>Bacteria</taxon>
        <taxon>Pseudomonadati</taxon>
        <taxon>Balneolota</taxon>
        <taxon>Balneolia</taxon>
        <taxon>Balneolales</taxon>
        <taxon>Cyclonatronaceae</taxon>
        <taxon>Natronogracilivirga</taxon>
    </lineage>
</organism>
<protein>
    <submittedName>
        <fullName evidence="6">Peptidylprolyl isomerase</fullName>
    </submittedName>
</protein>
<dbReference type="SUPFAM" id="SSF109998">
    <property type="entry name" value="Triger factor/SurA peptide-binding domain-like"/>
    <property type="match status" value="1"/>
</dbReference>
<feature type="domain" description="PpiC" evidence="5">
    <location>
        <begin position="178"/>
        <end position="278"/>
    </location>
</feature>
<keyword evidence="1 4" id="KW-0732">Signal</keyword>
<evidence type="ECO:0000256" key="2">
    <source>
        <dbReference type="PROSITE-ProRule" id="PRU00278"/>
    </source>
</evidence>
<keyword evidence="2" id="KW-0697">Rotamase</keyword>
<dbReference type="InterPro" id="IPR050280">
    <property type="entry name" value="OMP_Chaperone_SurA"/>
</dbReference>
<dbReference type="SUPFAM" id="SSF54534">
    <property type="entry name" value="FKBP-like"/>
    <property type="match status" value="2"/>
</dbReference>
<evidence type="ECO:0000313" key="6">
    <source>
        <dbReference type="EMBL" id="MBP3193717.1"/>
    </source>
</evidence>
<dbReference type="Gene3D" id="1.10.4030.10">
    <property type="entry name" value="Porin chaperone SurA, peptide-binding domain"/>
    <property type="match status" value="1"/>
</dbReference>
<proteinExistence type="predicted"/>
<dbReference type="Proteomes" id="UP000673975">
    <property type="component" value="Unassembled WGS sequence"/>
</dbReference>
<feature type="region of interest" description="Disordered" evidence="3">
    <location>
        <begin position="445"/>
        <end position="496"/>
    </location>
</feature>
<gene>
    <name evidence="6" type="ORF">NATSA_13655</name>
</gene>
<feature type="compositionally biased region" description="Low complexity" evidence="3">
    <location>
        <begin position="477"/>
        <end position="489"/>
    </location>
</feature>
<dbReference type="InterPro" id="IPR046357">
    <property type="entry name" value="PPIase_dom_sf"/>
</dbReference>
<evidence type="ECO:0000256" key="3">
    <source>
        <dbReference type="SAM" id="MobiDB-lite"/>
    </source>
</evidence>
<dbReference type="InterPro" id="IPR027304">
    <property type="entry name" value="Trigger_fact/SurA_dom_sf"/>
</dbReference>
<reference evidence="6" key="1">
    <citation type="submission" date="2021-02" db="EMBL/GenBank/DDBJ databases">
        <title>Natronogracilivirga saccharolytica gen. nov. sp. nov. a new anaerobic, haloalkiliphilic carbohydrate-fermenting bacterium from soda lake and proposing of Cyclonatronumiaceae fam. nov. in the phylum Balneolaeota.</title>
        <authorList>
            <person name="Zhilina T.N."/>
            <person name="Sorokin D.Y."/>
            <person name="Zavarzina D.G."/>
            <person name="Toshchakov S.V."/>
            <person name="Kublanov I.V."/>
        </authorList>
    </citation>
    <scope>NUCLEOTIDE SEQUENCE</scope>
    <source>
        <strain evidence="6">Z-1702</strain>
    </source>
</reference>
<dbReference type="PANTHER" id="PTHR47637:SF1">
    <property type="entry name" value="CHAPERONE SURA"/>
    <property type="match status" value="1"/>
</dbReference>
<dbReference type="PROSITE" id="PS50198">
    <property type="entry name" value="PPIC_PPIASE_2"/>
    <property type="match status" value="2"/>
</dbReference>
<keyword evidence="2 6" id="KW-0413">Isomerase</keyword>
<dbReference type="AlphaFoldDB" id="A0A8J7RLT4"/>
<dbReference type="EMBL" id="JAFIDN010000013">
    <property type="protein sequence ID" value="MBP3193717.1"/>
    <property type="molecule type" value="Genomic_DNA"/>
</dbReference>
<evidence type="ECO:0000256" key="4">
    <source>
        <dbReference type="SAM" id="SignalP"/>
    </source>
</evidence>
<dbReference type="GO" id="GO:0003755">
    <property type="term" value="F:peptidyl-prolyl cis-trans isomerase activity"/>
    <property type="evidence" value="ECO:0007669"/>
    <property type="project" value="UniProtKB-KW"/>
</dbReference>
<dbReference type="PANTHER" id="PTHR47637">
    <property type="entry name" value="CHAPERONE SURA"/>
    <property type="match status" value="1"/>
</dbReference>
<sequence>MFTIKYMRISVTLLLLILFTTAVTAQQRQVADQIVAVVNDHVILQSDVNQRLFEFMQQSQSEQFEEEMWYYVLESLIDNYVLVEKAKIDSVVVSDSEVDRILDQRIQQLVEQVGSERELEQAFGQPIVEIKAEYADQFRQDLKVNRVRQKKMERVNITRPEVREFFESIPEDSLPMIPESVGLSQITVNPPPKEDARINARNLAEQLRDSILNHNASMEDLAREYSDGPTASEGGRLPMVATTQLLPEYAAAAAALDPGEVSEVVDTPQGFHVIRLNERQGNEISTHHILISVPEEELDEDYAIEKLTAIRDSVMHHGKSFSEMARRHSDDRSTAPAGGRLIDPQTAQRNIPVNELDPSLYRLVLTLEDVGDVSEPRSYTYGEDEQRAFRIVKLSNRIEEHRANLEQDYQLIRNFALQEKSQREMSKWIKDLRDDMYVEYRVPVPDYDPMDMPDQLAPDAAGDPEDMQQQQPPPQQQQPQQQQPQQQQQQPPPQQQ</sequence>
<feature type="chain" id="PRO_5035253057" evidence="4">
    <location>
        <begin position="26"/>
        <end position="496"/>
    </location>
</feature>
<dbReference type="RefSeq" id="WP_210513174.1">
    <property type="nucleotide sequence ID" value="NZ_JAFIDN010000013.1"/>
</dbReference>
<feature type="compositionally biased region" description="Low complexity" evidence="3">
    <location>
        <begin position="445"/>
        <end position="454"/>
    </location>
</feature>
<comment type="caution">
    <text evidence="6">The sequence shown here is derived from an EMBL/GenBank/DDBJ whole genome shotgun (WGS) entry which is preliminary data.</text>
</comment>
<feature type="region of interest" description="Disordered" evidence="3">
    <location>
        <begin position="321"/>
        <end position="349"/>
    </location>
</feature>
<feature type="compositionally biased region" description="Basic and acidic residues" evidence="3">
    <location>
        <begin position="324"/>
        <end position="333"/>
    </location>
</feature>
<feature type="signal peptide" evidence="4">
    <location>
        <begin position="1"/>
        <end position="25"/>
    </location>
</feature>
<evidence type="ECO:0000313" key="7">
    <source>
        <dbReference type="Proteomes" id="UP000673975"/>
    </source>
</evidence>
<keyword evidence="7" id="KW-1185">Reference proteome</keyword>
<feature type="domain" description="PpiC" evidence="5">
    <location>
        <begin position="281"/>
        <end position="341"/>
    </location>
</feature>
<evidence type="ECO:0000256" key="1">
    <source>
        <dbReference type="ARBA" id="ARBA00022729"/>
    </source>
</evidence>
<dbReference type="Gene3D" id="3.10.50.40">
    <property type="match status" value="2"/>
</dbReference>